<dbReference type="WBParaSite" id="nRc.2.0.1.t17938-RA">
    <property type="protein sequence ID" value="nRc.2.0.1.t17938-RA"/>
    <property type="gene ID" value="nRc.2.0.1.g17938"/>
</dbReference>
<name>A0A915IV49_ROMCU</name>
<protein>
    <submittedName>
        <fullName evidence="2">Uncharacterized protein</fullName>
    </submittedName>
</protein>
<keyword evidence="1" id="KW-1185">Reference proteome</keyword>
<sequence length="78" mass="8872">MNCSGICENLIDNRVQQKLVIVKVKAKTSLCKGLNRTIIQDRDLQIRLPFEYCKLKSKPCLTRKLTDAGSTTKFSAQR</sequence>
<reference evidence="2" key="1">
    <citation type="submission" date="2022-11" db="UniProtKB">
        <authorList>
            <consortium name="WormBaseParasite"/>
        </authorList>
    </citation>
    <scope>IDENTIFICATION</scope>
</reference>
<accession>A0A915IV49</accession>
<dbReference type="Proteomes" id="UP000887565">
    <property type="component" value="Unplaced"/>
</dbReference>
<evidence type="ECO:0000313" key="2">
    <source>
        <dbReference type="WBParaSite" id="nRc.2.0.1.t17938-RA"/>
    </source>
</evidence>
<proteinExistence type="predicted"/>
<organism evidence="1 2">
    <name type="scientific">Romanomermis culicivorax</name>
    <name type="common">Nematode worm</name>
    <dbReference type="NCBI Taxonomy" id="13658"/>
    <lineage>
        <taxon>Eukaryota</taxon>
        <taxon>Metazoa</taxon>
        <taxon>Ecdysozoa</taxon>
        <taxon>Nematoda</taxon>
        <taxon>Enoplea</taxon>
        <taxon>Dorylaimia</taxon>
        <taxon>Mermithida</taxon>
        <taxon>Mermithoidea</taxon>
        <taxon>Mermithidae</taxon>
        <taxon>Romanomermis</taxon>
    </lineage>
</organism>
<evidence type="ECO:0000313" key="1">
    <source>
        <dbReference type="Proteomes" id="UP000887565"/>
    </source>
</evidence>
<dbReference type="AlphaFoldDB" id="A0A915IV49"/>